<gene>
    <name evidence="3" type="ORF">PVAG01_05204</name>
</gene>
<reference evidence="3 4" key="1">
    <citation type="submission" date="2024-06" db="EMBL/GenBank/DDBJ databases">
        <title>Complete genome of Phlyctema vagabunda strain 19-DSS-EL-015.</title>
        <authorList>
            <person name="Fiorenzani C."/>
        </authorList>
    </citation>
    <scope>NUCLEOTIDE SEQUENCE [LARGE SCALE GENOMIC DNA]</scope>
    <source>
        <strain evidence="3 4">19-DSS-EL-015</strain>
    </source>
</reference>
<name>A0ABR4PK47_9HELO</name>
<dbReference type="Proteomes" id="UP001629113">
    <property type="component" value="Unassembled WGS sequence"/>
</dbReference>
<protein>
    <recommendedName>
        <fullName evidence="2">J domain-containing protein</fullName>
    </recommendedName>
</protein>
<dbReference type="EMBL" id="JBFCZG010000004">
    <property type="protein sequence ID" value="KAL3423457.1"/>
    <property type="molecule type" value="Genomic_DNA"/>
</dbReference>
<dbReference type="SUPFAM" id="SSF46565">
    <property type="entry name" value="Chaperone J-domain"/>
    <property type="match status" value="1"/>
</dbReference>
<sequence length="247" mass="27947">MSAKGKESSKEGHGLTPEELDELEQCKKIIALRDRVAAGLHPTIKSLHLRKLFGLPNGTDEIQSPAYDKHIGFINVIDMSFNYYQVLGLSGNPTQQDIDTRFQEMRAAHYPDDENNAARIARLDKGQQSKKQSVRRMAFRYWASICKARHILADENLRAEYDGRFRATTDTNKATETTVVTKKGKHPCTLQKTRQVMRSEVKVKQEKKEDEDEKKVQLGTATQPSRKQGHKGKGKKKGKGQKAKANK</sequence>
<accession>A0ABR4PK47</accession>
<evidence type="ECO:0000313" key="3">
    <source>
        <dbReference type="EMBL" id="KAL3423457.1"/>
    </source>
</evidence>
<feature type="compositionally biased region" description="Basic and acidic residues" evidence="1">
    <location>
        <begin position="197"/>
        <end position="216"/>
    </location>
</feature>
<feature type="region of interest" description="Disordered" evidence="1">
    <location>
        <begin position="177"/>
        <end position="247"/>
    </location>
</feature>
<proteinExistence type="predicted"/>
<feature type="domain" description="J" evidence="2">
    <location>
        <begin position="82"/>
        <end position="165"/>
    </location>
</feature>
<evidence type="ECO:0000313" key="4">
    <source>
        <dbReference type="Proteomes" id="UP001629113"/>
    </source>
</evidence>
<keyword evidence="4" id="KW-1185">Reference proteome</keyword>
<evidence type="ECO:0000256" key="1">
    <source>
        <dbReference type="SAM" id="MobiDB-lite"/>
    </source>
</evidence>
<comment type="caution">
    <text evidence="3">The sequence shown here is derived from an EMBL/GenBank/DDBJ whole genome shotgun (WGS) entry which is preliminary data.</text>
</comment>
<dbReference type="PROSITE" id="PS50076">
    <property type="entry name" value="DNAJ_2"/>
    <property type="match status" value="1"/>
</dbReference>
<dbReference type="InterPro" id="IPR036869">
    <property type="entry name" value="J_dom_sf"/>
</dbReference>
<organism evidence="3 4">
    <name type="scientific">Phlyctema vagabunda</name>
    <dbReference type="NCBI Taxonomy" id="108571"/>
    <lineage>
        <taxon>Eukaryota</taxon>
        <taxon>Fungi</taxon>
        <taxon>Dikarya</taxon>
        <taxon>Ascomycota</taxon>
        <taxon>Pezizomycotina</taxon>
        <taxon>Leotiomycetes</taxon>
        <taxon>Helotiales</taxon>
        <taxon>Dermateaceae</taxon>
        <taxon>Phlyctema</taxon>
    </lineage>
</organism>
<dbReference type="InterPro" id="IPR001623">
    <property type="entry name" value="DnaJ_domain"/>
</dbReference>
<evidence type="ECO:0000259" key="2">
    <source>
        <dbReference type="PROSITE" id="PS50076"/>
    </source>
</evidence>
<feature type="compositionally biased region" description="Basic residues" evidence="1">
    <location>
        <begin position="227"/>
        <end position="247"/>
    </location>
</feature>
<dbReference type="Gene3D" id="1.10.287.110">
    <property type="entry name" value="DnaJ domain"/>
    <property type="match status" value="1"/>
</dbReference>